<evidence type="ECO:0000313" key="12">
    <source>
        <dbReference type="Proteomes" id="UP000198923"/>
    </source>
</evidence>
<keyword evidence="7 8" id="KW-0472">Membrane</keyword>
<gene>
    <name evidence="11" type="ORF">SAMN05421505_105256</name>
</gene>
<evidence type="ECO:0000256" key="2">
    <source>
        <dbReference type="ARBA" id="ARBA00007069"/>
    </source>
</evidence>
<feature type="region of interest" description="Disordered" evidence="9">
    <location>
        <begin position="1"/>
        <end position="23"/>
    </location>
</feature>
<dbReference type="SUPFAM" id="SSF161098">
    <property type="entry name" value="MetI-like"/>
    <property type="match status" value="1"/>
</dbReference>
<evidence type="ECO:0000313" key="11">
    <source>
        <dbReference type="EMBL" id="SDG58694.1"/>
    </source>
</evidence>
<dbReference type="EMBL" id="FNCN01000005">
    <property type="protein sequence ID" value="SDG58694.1"/>
    <property type="molecule type" value="Genomic_DNA"/>
</dbReference>
<protein>
    <submittedName>
        <fullName evidence="11">Spermidine/putrescine transport system permease protein</fullName>
    </submittedName>
</protein>
<feature type="transmembrane region" description="Helical" evidence="8">
    <location>
        <begin position="156"/>
        <end position="177"/>
    </location>
</feature>
<dbReference type="GO" id="GO:0005886">
    <property type="term" value="C:plasma membrane"/>
    <property type="evidence" value="ECO:0007669"/>
    <property type="project" value="UniProtKB-SubCell"/>
</dbReference>
<feature type="compositionally biased region" description="Pro residues" evidence="9">
    <location>
        <begin position="8"/>
        <end position="19"/>
    </location>
</feature>
<evidence type="ECO:0000259" key="10">
    <source>
        <dbReference type="PROSITE" id="PS50928"/>
    </source>
</evidence>
<feature type="transmembrane region" description="Helical" evidence="8">
    <location>
        <begin position="261"/>
        <end position="280"/>
    </location>
</feature>
<dbReference type="InterPro" id="IPR035906">
    <property type="entry name" value="MetI-like_sf"/>
</dbReference>
<reference evidence="11 12" key="1">
    <citation type="submission" date="2016-10" db="EMBL/GenBank/DDBJ databases">
        <authorList>
            <person name="de Groot N.N."/>
        </authorList>
    </citation>
    <scope>NUCLEOTIDE SEQUENCE [LARGE SCALE GENOMIC DNA]</scope>
    <source>
        <strain evidence="11 12">CPCC 201354</strain>
    </source>
</reference>
<evidence type="ECO:0000256" key="1">
    <source>
        <dbReference type="ARBA" id="ARBA00004651"/>
    </source>
</evidence>
<keyword evidence="12" id="KW-1185">Reference proteome</keyword>
<dbReference type="PANTHER" id="PTHR43848">
    <property type="entry name" value="PUTRESCINE TRANSPORT SYSTEM PERMEASE PROTEIN POTI"/>
    <property type="match status" value="1"/>
</dbReference>
<feature type="transmembrane region" description="Helical" evidence="8">
    <location>
        <begin position="89"/>
        <end position="116"/>
    </location>
</feature>
<name>A0A1G7VG16_9ACTN</name>
<keyword evidence="5 8" id="KW-0812">Transmembrane</keyword>
<dbReference type="InterPro" id="IPR051789">
    <property type="entry name" value="Bact_Polyamine_Transport"/>
</dbReference>
<dbReference type="InterPro" id="IPR000515">
    <property type="entry name" value="MetI-like"/>
</dbReference>
<comment type="similarity">
    <text evidence="2">Belongs to the binding-protein-dependent transport system permease family. CysTW subfamily.</text>
</comment>
<keyword evidence="6 8" id="KW-1133">Transmembrane helix</keyword>
<evidence type="ECO:0000256" key="8">
    <source>
        <dbReference type="RuleBase" id="RU363032"/>
    </source>
</evidence>
<dbReference type="Pfam" id="PF00528">
    <property type="entry name" value="BPD_transp_1"/>
    <property type="match status" value="1"/>
</dbReference>
<dbReference type="CDD" id="cd06261">
    <property type="entry name" value="TM_PBP2"/>
    <property type="match status" value="1"/>
</dbReference>
<dbReference type="AlphaFoldDB" id="A0A1G7VG16"/>
<feature type="transmembrane region" description="Helical" evidence="8">
    <location>
        <begin position="205"/>
        <end position="227"/>
    </location>
</feature>
<evidence type="ECO:0000256" key="5">
    <source>
        <dbReference type="ARBA" id="ARBA00022692"/>
    </source>
</evidence>
<sequence length="286" mass="30210">MSVKSAPAPVPPAPVPAAPAPARARSGGRWADRLLRIYAVLLLAWLFAPIVVMIVFGFNDTKSKSNVTWQGFTVKWWGRLGDYPELMTAVFNSVTIALLATAITTVLGTALGLAIGRYRFRGAGATNVVIFAAIASPELALGASLLSLFVSTGVQTGYATVVIAHVLFALSFVAITVRARVLGMDPSLEEAARDLGASPWTTFRLVTLPSIAPGVVSGALLAFVLSIDDFVITQFTSGPLTTFPLWIYGAVRQGVPPQVNILGTLIFGVGVVIAITHSVLARRRVP</sequence>
<keyword evidence="4" id="KW-1003">Cell membrane</keyword>
<evidence type="ECO:0000256" key="3">
    <source>
        <dbReference type="ARBA" id="ARBA00022448"/>
    </source>
</evidence>
<dbReference type="STRING" id="504805.SAMN05421505_105256"/>
<organism evidence="11 12">
    <name type="scientific">Sinosporangium album</name>
    <dbReference type="NCBI Taxonomy" id="504805"/>
    <lineage>
        <taxon>Bacteria</taxon>
        <taxon>Bacillati</taxon>
        <taxon>Actinomycetota</taxon>
        <taxon>Actinomycetes</taxon>
        <taxon>Streptosporangiales</taxon>
        <taxon>Streptosporangiaceae</taxon>
        <taxon>Sinosporangium</taxon>
    </lineage>
</organism>
<dbReference type="OrthoDB" id="9810794at2"/>
<dbReference type="Proteomes" id="UP000198923">
    <property type="component" value="Unassembled WGS sequence"/>
</dbReference>
<dbReference type="GO" id="GO:0055085">
    <property type="term" value="P:transmembrane transport"/>
    <property type="evidence" value="ECO:0007669"/>
    <property type="project" value="InterPro"/>
</dbReference>
<accession>A0A1G7VG16</accession>
<dbReference type="PROSITE" id="PS50928">
    <property type="entry name" value="ABC_TM1"/>
    <property type="match status" value="1"/>
</dbReference>
<proteinExistence type="inferred from homology"/>
<feature type="transmembrane region" description="Helical" evidence="8">
    <location>
        <begin position="35"/>
        <end position="58"/>
    </location>
</feature>
<dbReference type="Gene3D" id="1.10.3720.10">
    <property type="entry name" value="MetI-like"/>
    <property type="match status" value="1"/>
</dbReference>
<dbReference type="PANTHER" id="PTHR43848:SF2">
    <property type="entry name" value="PUTRESCINE TRANSPORT SYSTEM PERMEASE PROTEIN POTI"/>
    <property type="match status" value="1"/>
</dbReference>
<evidence type="ECO:0000256" key="6">
    <source>
        <dbReference type="ARBA" id="ARBA00022989"/>
    </source>
</evidence>
<dbReference type="RefSeq" id="WP_093169651.1">
    <property type="nucleotide sequence ID" value="NZ_FNCN01000005.1"/>
</dbReference>
<feature type="transmembrane region" description="Helical" evidence="8">
    <location>
        <begin position="128"/>
        <end position="150"/>
    </location>
</feature>
<evidence type="ECO:0000256" key="9">
    <source>
        <dbReference type="SAM" id="MobiDB-lite"/>
    </source>
</evidence>
<comment type="subcellular location">
    <subcellularLocation>
        <location evidence="1 8">Cell membrane</location>
        <topology evidence="1 8">Multi-pass membrane protein</topology>
    </subcellularLocation>
</comment>
<keyword evidence="3 8" id="KW-0813">Transport</keyword>
<feature type="domain" description="ABC transmembrane type-1" evidence="10">
    <location>
        <begin position="90"/>
        <end position="277"/>
    </location>
</feature>
<evidence type="ECO:0000256" key="4">
    <source>
        <dbReference type="ARBA" id="ARBA00022475"/>
    </source>
</evidence>
<evidence type="ECO:0000256" key="7">
    <source>
        <dbReference type="ARBA" id="ARBA00023136"/>
    </source>
</evidence>